<feature type="transmembrane region" description="Helical" evidence="1">
    <location>
        <begin position="87"/>
        <end position="110"/>
    </location>
</feature>
<dbReference type="Proteomes" id="UP000253908">
    <property type="component" value="Chromosome"/>
</dbReference>
<gene>
    <name evidence="2" type="ORF">CUC15_07880</name>
</gene>
<dbReference type="EMBL" id="CP024848">
    <property type="protein sequence ID" value="AXI08837.1"/>
    <property type="molecule type" value="Genomic_DNA"/>
</dbReference>
<keyword evidence="1" id="KW-0812">Transmembrane</keyword>
<evidence type="ECO:0000256" key="1">
    <source>
        <dbReference type="SAM" id="Phobius"/>
    </source>
</evidence>
<keyword evidence="1" id="KW-1133">Transmembrane helix</keyword>
<dbReference type="KEGG" id="ocn:CUC15_07880"/>
<keyword evidence="1" id="KW-0472">Membrane</keyword>
<dbReference type="RefSeq" id="WP_114916132.1">
    <property type="nucleotide sequence ID" value="NZ_CP024848.1"/>
</dbReference>
<organism evidence="2 3">
    <name type="scientific">Oceanobacillus zhaokaii</name>
    <dbReference type="NCBI Taxonomy" id="2052660"/>
    <lineage>
        <taxon>Bacteria</taxon>
        <taxon>Bacillati</taxon>
        <taxon>Bacillota</taxon>
        <taxon>Bacilli</taxon>
        <taxon>Bacillales</taxon>
        <taxon>Bacillaceae</taxon>
        <taxon>Oceanobacillus</taxon>
    </lineage>
</organism>
<reference evidence="3" key="1">
    <citation type="submission" date="2017-11" db="EMBL/GenBank/DDBJ databases">
        <authorList>
            <person name="Zhu W."/>
        </authorList>
    </citation>
    <scope>NUCLEOTIDE SEQUENCE [LARGE SCALE GENOMIC DNA]</scope>
    <source>
        <strain evidence="3">160</strain>
    </source>
</reference>
<accession>A0A345PFQ7</accession>
<protein>
    <recommendedName>
        <fullName evidence="4">DUF5673 domain-containing protein</fullName>
    </recommendedName>
</protein>
<feature type="transmembrane region" description="Helical" evidence="1">
    <location>
        <begin position="7"/>
        <end position="25"/>
    </location>
</feature>
<dbReference type="OrthoDB" id="2436848at2"/>
<evidence type="ECO:0008006" key="4">
    <source>
        <dbReference type="Google" id="ProtNLM"/>
    </source>
</evidence>
<keyword evidence="3" id="KW-1185">Reference proteome</keyword>
<feature type="transmembrane region" description="Helical" evidence="1">
    <location>
        <begin position="61"/>
        <end position="80"/>
    </location>
</feature>
<evidence type="ECO:0000313" key="3">
    <source>
        <dbReference type="Proteomes" id="UP000253908"/>
    </source>
</evidence>
<sequence>MELFIEILIAAVILFYIYRFVLIIAKMKEKVVFPTSSEGIADIRKFPQKIVNAPTYFGQKWGLITYAIILAYVITMFCLVKYLEINWATYLLVLLPLFNFSNLLNMFVIVQDGILCGGHFVSWKKIKTFEFVLIDANHRYYGHSEIVNNQYEIKIKTGILTLSSIITSEEMRKKLRSILYEHNVIELGPTEDLLTDKA</sequence>
<evidence type="ECO:0000313" key="2">
    <source>
        <dbReference type="EMBL" id="AXI08837.1"/>
    </source>
</evidence>
<proteinExistence type="predicted"/>
<dbReference type="AlphaFoldDB" id="A0A345PFQ7"/>
<name>A0A345PFQ7_9BACI</name>